<dbReference type="Proteomes" id="UP001303115">
    <property type="component" value="Unassembled WGS sequence"/>
</dbReference>
<feature type="region of interest" description="Disordered" evidence="1">
    <location>
        <begin position="68"/>
        <end position="121"/>
    </location>
</feature>
<evidence type="ECO:0000313" key="4">
    <source>
        <dbReference type="Proteomes" id="UP001303115"/>
    </source>
</evidence>
<evidence type="ECO:0000256" key="2">
    <source>
        <dbReference type="SAM" id="SignalP"/>
    </source>
</evidence>
<dbReference type="EMBL" id="MU854523">
    <property type="protein sequence ID" value="KAK4033555.1"/>
    <property type="molecule type" value="Genomic_DNA"/>
</dbReference>
<dbReference type="AlphaFoldDB" id="A0AAN6SNE6"/>
<feature type="chain" id="PRO_5043053969" evidence="2">
    <location>
        <begin position="24"/>
        <end position="250"/>
    </location>
</feature>
<comment type="caution">
    <text evidence="3">The sequence shown here is derived from an EMBL/GenBank/DDBJ whole genome shotgun (WGS) entry which is preliminary data.</text>
</comment>
<keyword evidence="4" id="KW-1185">Reference proteome</keyword>
<feature type="compositionally biased region" description="Low complexity" evidence="1">
    <location>
        <begin position="87"/>
        <end position="115"/>
    </location>
</feature>
<feature type="signal peptide" evidence="2">
    <location>
        <begin position="1"/>
        <end position="23"/>
    </location>
</feature>
<reference evidence="4" key="1">
    <citation type="journal article" date="2023" name="Mol. Phylogenet. Evol.">
        <title>Genome-scale phylogeny and comparative genomics of the fungal order Sordariales.</title>
        <authorList>
            <person name="Hensen N."/>
            <person name="Bonometti L."/>
            <person name="Westerberg I."/>
            <person name="Brannstrom I.O."/>
            <person name="Guillou S."/>
            <person name="Cros-Aarteil S."/>
            <person name="Calhoun S."/>
            <person name="Haridas S."/>
            <person name="Kuo A."/>
            <person name="Mondo S."/>
            <person name="Pangilinan J."/>
            <person name="Riley R."/>
            <person name="LaButti K."/>
            <person name="Andreopoulos B."/>
            <person name="Lipzen A."/>
            <person name="Chen C."/>
            <person name="Yan M."/>
            <person name="Daum C."/>
            <person name="Ng V."/>
            <person name="Clum A."/>
            <person name="Steindorff A."/>
            <person name="Ohm R.A."/>
            <person name="Martin F."/>
            <person name="Silar P."/>
            <person name="Natvig D.O."/>
            <person name="Lalanne C."/>
            <person name="Gautier V."/>
            <person name="Ament-Velasquez S.L."/>
            <person name="Kruys A."/>
            <person name="Hutchinson M.I."/>
            <person name="Powell A.J."/>
            <person name="Barry K."/>
            <person name="Miller A.N."/>
            <person name="Grigoriev I.V."/>
            <person name="Debuchy R."/>
            <person name="Gladieux P."/>
            <person name="Hiltunen Thoren M."/>
            <person name="Johannesson H."/>
        </authorList>
    </citation>
    <scope>NUCLEOTIDE SEQUENCE [LARGE SCALE GENOMIC DNA]</scope>
    <source>
        <strain evidence="4">CBS 284.82</strain>
    </source>
</reference>
<keyword evidence="2" id="KW-0732">Signal</keyword>
<proteinExistence type="predicted"/>
<sequence>MAIAKALPLLFMTLSALFSSALAGDGGHLGTRQALADRGMGTCHMEGWIPACPGVCCSDGMSYAMGPETCPEGSTPMPAAGSGSENDSGSDQDSGFDSAGGAQSHDACAPATTAPPHHHSAPPGDVGADFIGFGFDWYTWAMTFHFPTQWYSLVDQTSWVLLSSEIMSCTTVSVSATDAAQASAIFSSYSASAVLAAPTETHAPTPASTGTWMPENGTVWTATRLPSPVVTAGAASLGGFGGIVVGPSIV</sequence>
<gene>
    <name evidence="3" type="ORF">C8A01DRAFT_49900</name>
</gene>
<organism evidence="3 4">
    <name type="scientific">Parachaetomium inaequale</name>
    <dbReference type="NCBI Taxonomy" id="2588326"/>
    <lineage>
        <taxon>Eukaryota</taxon>
        <taxon>Fungi</taxon>
        <taxon>Dikarya</taxon>
        <taxon>Ascomycota</taxon>
        <taxon>Pezizomycotina</taxon>
        <taxon>Sordariomycetes</taxon>
        <taxon>Sordariomycetidae</taxon>
        <taxon>Sordariales</taxon>
        <taxon>Chaetomiaceae</taxon>
        <taxon>Parachaetomium</taxon>
    </lineage>
</organism>
<protein>
    <submittedName>
        <fullName evidence="3">Uncharacterized protein</fullName>
    </submittedName>
</protein>
<evidence type="ECO:0000313" key="3">
    <source>
        <dbReference type="EMBL" id="KAK4033555.1"/>
    </source>
</evidence>
<name>A0AAN6SNE6_9PEZI</name>
<accession>A0AAN6SNE6</accession>
<evidence type="ECO:0000256" key="1">
    <source>
        <dbReference type="SAM" id="MobiDB-lite"/>
    </source>
</evidence>